<dbReference type="Gene3D" id="2.60.120.10">
    <property type="entry name" value="Jelly Rolls"/>
    <property type="match status" value="1"/>
</dbReference>
<dbReference type="InterPro" id="IPR008579">
    <property type="entry name" value="UGlyAH_Cupin_dom"/>
</dbReference>
<dbReference type="AlphaFoldDB" id="A0A419ABH0"/>
<accession>A0A419ABH0</accession>
<keyword evidence="3" id="KW-1185">Reference proteome</keyword>
<dbReference type="Pfam" id="PF05899">
    <property type="entry name" value="Cupin_3"/>
    <property type="match status" value="1"/>
</dbReference>
<dbReference type="SUPFAM" id="SSF51182">
    <property type="entry name" value="RmlC-like cupins"/>
    <property type="match status" value="1"/>
</dbReference>
<evidence type="ECO:0000313" key="2">
    <source>
        <dbReference type="EMBL" id="RJL20768.1"/>
    </source>
</evidence>
<dbReference type="EMBL" id="QZEW01000008">
    <property type="protein sequence ID" value="RJL20768.1"/>
    <property type="molecule type" value="Genomic_DNA"/>
</dbReference>
<evidence type="ECO:0000259" key="1">
    <source>
        <dbReference type="Pfam" id="PF05899"/>
    </source>
</evidence>
<comment type="caution">
    <text evidence="2">The sequence shown here is derived from an EMBL/GenBank/DDBJ whole genome shotgun (WGS) entry which is preliminary data.</text>
</comment>
<dbReference type="Proteomes" id="UP000283587">
    <property type="component" value="Unassembled WGS sequence"/>
</dbReference>
<protein>
    <submittedName>
        <fullName evidence="2">DUF861 domain-containing protein</fullName>
    </submittedName>
</protein>
<gene>
    <name evidence="2" type="ORF">D3P05_02720</name>
</gene>
<name>A0A419ABH0_9RHOB</name>
<organism evidence="2 3">
    <name type="scientific">Paracoccus siganidrum</name>
    <dbReference type="NCBI Taxonomy" id="1276757"/>
    <lineage>
        <taxon>Bacteria</taxon>
        <taxon>Pseudomonadati</taxon>
        <taxon>Pseudomonadota</taxon>
        <taxon>Alphaproteobacteria</taxon>
        <taxon>Rhodobacterales</taxon>
        <taxon>Paracoccaceae</taxon>
        <taxon>Paracoccus</taxon>
    </lineage>
</organism>
<dbReference type="OrthoDB" id="9799053at2"/>
<dbReference type="PANTHER" id="PTHR40943:SF1">
    <property type="entry name" value="CYTOPLASMIC PROTEIN"/>
    <property type="match status" value="1"/>
</dbReference>
<feature type="domain" description="(S)-ureidoglycine aminohydrolase cupin" evidence="1">
    <location>
        <begin position="115"/>
        <end position="185"/>
    </location>
</feature>
<proteinExistence type="predicted"/>
<dbReference type="InterPro" id="IPR014710">
    <property type="entry name" value="RmlC-like_jellyroll"/>
</dbReference>
<sequence>MVGWLSDSSTCAADRPLLRTTLSKTRNRCRSEPDMFMPSFILLNVSIGKSAFQPCGPASRSLRHAQETRGIMSKIIRIDRNGLSGAALTPCSAVPPEAVLTGAAQETGAVHLSQGKVTVGTWECTPYAEILSYPTMTEYTTVLSGRVAITDADGSVQEFGPGDNYVLASGFEGRFEVLETLRKIYVLIED</sequence>
<evidence type="ECO:0000313" key="3">
    <source>
        <dbReference type="Proteomes" id="UP000283587"/>
    </source>
</evidence>
<reference evidence="3" key="1">
    <citation type="submission" date="2018-09" db="EMBL/GenBank/DDBJ databases">
        <title>Paracoccus onubensis nov. sp. a moderate halophilic bacterium isolated from Gruta de las Maravillas (Aracena, Spain).</title>
        <authorList>
            <person name="Jurado V."/>
            <person name="Gutierrez-Patricio S."/>
            <person name="Gonzalez-Pimentel J.L."/>
            <person name="Miller A.Z."/>
            <person name="Laiz L."/>
            <person name="Saiz-Jimenez C."/>
        </authorList>
    </citation>
    <scope>NUCLEOTIDE SEQUENCE [LARGE SCALE GENOMIC DNA]</scope>
    <source>
        <strain evidence="3">DSM 26381</strain>
    </source>
</reference>
<dbReference type="InterPro" id="IPR011051">
    <property type="entry name" value="RmlC_Cupin_sf"/>
</dbReference>
<dbReference type="PANTHER" id="PTHR40943">
    <property type="entry name" value="CYTOPLASMIC PROTEIN-RELATED"/>
    <property type="match status" value="1"/>
</dbReference>